<evidence type="ECO:0000256" key="2">
    <source>
        <dbReference type="ARBA" id="ARBA00022553"/>
    </source>
</evidence>
<dbReference type="PANTHER" id="PTHR45527:SF1">
    <property type="entry name" value="FATTY ACID SYNTHASE"/>
    <property type="match status" value="1"/>
</dbReference>
<name>A0A845GHF5_9BURK</name>
<organism evidence="4 5">
    <name type="scientific">Duganella vulcania</name>
    <dbReference type="NCBI Taxonomy" id="2692166"/>
    <lineage>
        <taxon>Bacteria</taxon>
        <taxon>Pseudomonadati</taxon>
        <taxon>Pseudomonadota</taxon>
        <taxon>Betaproteobacteria</taxon>
        <taxon>Burkholderiales</taxon>
        <taxon>Oxalobacteraceae</taxon>
        <taxon>Telluria group</taxon>
        <taxon>Duganella</taxon>
    </lineage>
</organism>
<evidence type="ECO:0000256" key="1">
    <source>
        <dbReference type="ARBA" id="ARBA00022450"/>
    </source>
</evidence>
<accession>A0A845GHF5</accession>
<dbReference type="Pfam" id="PF00550">
    <property type="entry name" value="PP-binding"/>
    <property type="match status" value="1"/>
</dbReference>
<comment type="caution">
    <text evidence="4">The sequence shown here is derived from an EMBL/GenBank/DDBJ whole genome shotgun (WGS) entry which is preliminary data.</text>
</comment>
<dbReference type="Gene3D" id="1.10.1200.10">
    <property type="entry name" value="ACP-like"/>
    <property type="match status" value="1"/>
</dbReference>
<dbReference type="InterPro" id="IPR036736">
    <property type="entry name" value="ACP-like_sf"/>
</dbReference>
<dbReference type="GO" id="GO:0044550">
    <property type="term" value="P:secondary metabolite biosynthetic process"/>
    <property type="evidence" value="ECO:0007669"/>
    <property type="project" value="TreeGrafter"/>
</dbReference>
<dbReference type="RefSeq" id="WP_254504666.1">
    <property type="nucleotide sequence ID" value="NZ_WWCW01000509.1"/>
</dbReference>
<dbReference type="Proteomes" id="UP000470302">
    <property type="component" value="Unassembled WGS sequence"/>
</dbReference>
<dbReference type="GO" id="GO:0043041">
    <property type="term" value="P:amino acid activation for nonribosomal peptide biosynthetic process"/>
    <property type="evidence" value="ECO:0007669"/>
    <property type="project" value="TreeGrafter"/>
</dbReference>
<dbReference type="InterPro" id="IPR045851">
    <property type="entry name" value="AMP-bd_C_sf"/>
</dbReference>
<gene>
    <name evidence="4" type="ORF">GTP91_34165</name>
</gene>
<sequence length="120" mass="12528">ARTLPAHMLPARWATLDTLPLTPTGKTDYAALPPIEAAAAHAPVDDPSEVLVAQAWRAVLGHAGFGRHDRFFAVGGDSIRAIQVVGRLRAAGHRIEMRAFLGAPTVAGIAALLEQAAPAP</sequence>
<reference evidence="4 5" key="1">
    <citation type="submission" date="2020-01" db="EMBL/GenBank/DDBJ databases">
        <title>Novel species isolated from a subtropical stream in China.</title>
        <authorList>
            <person name="Lu H."/>
        </authorList>
    </citation>
    <scope>NUCLEOTIDE SEQUENCE [LARGE SCALE GENOMIC DNA]</scope>
    <source>
        <strain evidence="4 5">FT82W</strain>
    </source>
</reference>
<dbReference type="PANTHER" id="PTHR45527">
    <property type="entry name" value="NONRIBOSOMAL PEPTIDE SYNTHETASE"/>
    <property type="match status" value="1"/>
</dbReference>
<protein>
    <submittedName>
        <fullName evidence="4">Non-ribosomal peptide synthetase</fullName>
    </submittedName>
</protein>
<dbReference type="PROSITE" id="PS50075">
    <property type="entry name" value="CARRIER"/>
    <property type="match status" value="1"/>
</dbReference>
<feature type="non-terminal residue" evidence="4">
    <location>
        <position position="120"/>
    </location>
</feature>
<dbReference type="SUPFAM" id="SSF56801">
    <property type="entry name" value="Acetyl-CoA synthetase-like"/>
    <property type="match status" value="1"/>
</dbReference>
<proteinExistence type="predicted"/>
<dbReference type="GO" id="GO:0005737">
    <property type="term" value="C:cytoplasm"/>
    <property type="evidence" value="ECO:0007669"/>
    <property type="project" value="TreeGrafter"/>
</dbReference>
<dbReference type="GO" id="GO:0031177">
    <property type="term" value="F:phosphopantetheine binding"/>
    <property type="evidence" value="ECO:0007669"/>
    <property type="project" value="TreeGrafter"/>
</dbReference>
<dbReference type="Gene3D" id="3.30.300.30">
    <property type="match status" value="1"/>
</dbReference>
<dbReference type="PROSITE" id="PS00012">
    <property type="entry name" value="PHOSPHOPANTETHEINE"/>
    <property type="match status" value="1"/>
</dbReference>
<evidence type="ECO:0000313" key="4">
    <source>
        <dbReference type="EMBL" id="MYM92197.1"/>
    </source>
</evidence>
<feature type="non-terminal residue" evidence="4">
    <location>
        <position position="1"/>
    </location>
</feature>
<feature type="domain" description="Carrier" evidence="3">
    <location>
        <begin position="43"/>
        <end position="117"/>
    </location>
</feature>
<keyword evidence="2" id="KW-0597">Phosphoprotein</keyword>
<keyword evidence="1" id="KW-0596">Phosphopantetheine</keyword>
<dbReference type="EMBL" id="WWCW01000509">
    <property type="protein sequence ID" value="MYM92197.1"/>
    <property type="molecule type" value="Genomic_DNA"/>
</dbReference>
<dbReference type="InterPro" id="IPR006162">
    <property type="entry name" value="Ppantetheine_attach_site"/>
</dbReference>
<dbReference type="AlphaFoldDB" id="A0A845GHF5"/>
<dbReference type="InterPro" id="IPR009081">
    <property type="entry name" value="PP-bd_ACP"/>
</dbReference>
<evidence type="ECO:0000259" key="3">
    <source>
        <dbReference type="PROSITE" id="PS50075"/>
    </source>
</evidence>
<evidence type="ECO:0000313" key="5">
    <source>
        <dbReference type="Proteomes" id="UP000470302"/>
    </source>
</evidence>
<dbReference type="SUPFAM" id="SSF47336">
    <property type="entry name" value="ACP-like"/>
    <property type="match status" value="1"/>
</dbReference>